<dbReference type="InterPro" id="IPR036866">
    <property type="entry name" value="RibonucZ/Hydroxyglut_hydro"/>
</dbReference>
<dbReference type="OrthoDB" id="421671at2759"/>
<reference evidence="1" key="1">
    <citation type="journal article" date="2020" name="Stud. Mycol.">
        <title>101 Dothideomycetes genomes: a test case for predicting lifestyles and emergence of pathogens.</title>
        <authorList>
            <person name="Haridas S."/>
            <person name="Albert R."/>
            <person name="Binder M."/>
            <person name="Bloem J."/>
            <person name="Labutti K."/>
            <person name="Salamov A."/>
            <person name="Andreopoulos B."/>
            <person name="Baker S."/>
            <person name="Barry K."/>
            <person name="Bills G."/>
            <person name="Bluhm B."/>
            <person name="Cannon C."/>
            <person name="Castanera R."/>
            <person name="Culley D."/>
            <person name="Daum C."/>
            <person name="Ezra D."/>
            <person name="Gonzalez J."/>
            <person name="Henrissat B."/>
            <person name="Kuo A."/>
            <person name="Liang C."/>
            <person name="Lipzen A."/>
            <person name="Lutzoni F."/>
            <person name="Magnuson J."/>
            <person name="Mondo S."/>
            <person name="Nolan M."/>
            <person name="Ohm R."/>
            <person name="Pangilinan J."/>
            <person name="Park H.-J."/>
            <person name="Ramirez L."/>
            <person name="Alfaro M."/>
            <person name="Sun H."/>
            <person name="Tritt A."/>
            <person name="Yoshinaga Y."/>
            <person name="Zwiers L.-H."/>
            <person name="Turgeon B."/>
            <person name="Goodwin S."/>
            <person name="Spatafora J."/>
            <person name="Crous P."/>
            <person name="Grigoriev I."/>
        </authorList>
    </citation>
    <scope>NUCLEOTIDE SEQUENCE</scope>
    <source>
        <strain evidence="1">CBS 113979</strain>
    </source>
</reference>
<protein>
    <submittedName>
        <fullName evidence="1">Uncharacterized protein</fullName>
    </submittedName>
</protein>
<dbReference type="InterPro" id="IPR025638">
    <property type="entry name" value="DUF4336"/>
</dbReference>
<name>A0A6G1HA43_9PEZI</name>
<gene>
    <name evidence="1" type="ORF">K402DRAFT_410899</name>
</gene>
<dbReference type="PANTHER" id="PTHR33835">
    <property type="entry name" value="YALI0C07656P"/>
    <property type="match status" value="1"/>
</dbReference>
<keyword evidence="2" id="KW-1185">Reference proteome</keyword>
<evidence type="ECO:0000313" key="2">
    <source>
        <dbReference type="Proteomes" id="UP000800041"/>
    </source>
</evidence>
<dbReference type="Proteomes" id="UP000800041">
    <property type="component" value="Unassembled WGS sequence"/>
</dbReference>
<accession>A0A6G1HA43</accession>
<proteinExistence type="predicted"/>
<dbReference type="SUPFAM" id="SSF56281">
    <property type="entry name" value="Metallo-hydrolase/oxidoreductase"/>
    <property type="match status" value="1"/>
</dbReference>
<dbReference type="PANTHER" id="PTHR33835:SF1">
    <property type="entry name" value="METALLO-BETA-LACTAMASE DOMAIN-CONTAINING PROTEIN"/>
    <property type="match status" value="1"/>
</dbReference>
<sequence length="196" mass="22112">MVIRKVTPNITTFSTPFWRFGHVKVGGRGTAGDTSPHHIFLGPWHEEHPNAKVLGPEGLPEKREKQKNEKVPFAVVFTAKDKETTKVDADFDSDFDYEFVDGHMNKELVFNYKPEGILIEADLIFNLPAVTKFPTLMLPPDSLRSVSSGSTIRCTQGAAMGQRRFIWIIPCHGDVMETSGKGIFQKIMEWHLEKKA</sequence>
<evidence type="ECO:0000313" key="1">
    <source>
        <dbReference type="EMBL" id="KAF1989818.1"/>
    </source>
</evidence>
<dbReference type="AlphaFoldDB" id="A0A6G1HA43"/>
<organism evidence="1 2">
    <name type="scientific">Aulographum hederae CBS 113979</name>
    <dbReference type="NCBI Taxonomy" id="1176131"/>
    <lineage>
        <taxon>Eukaryota</taxon>
        <taxon>Fungi</taxon>
        <taxon>Dikarya</taxon>
        <taxon>Ascomycota</taxon>
        <taxon>Pezizomycotina</taxon>
        <taxon>Dothideomycetes</taxon>
        <taxon>Pleosporomycetidae</taxon>
        <taxon>Aulographales</taxon>
        <taxon>Aulographaceae</taxon>
    </lineage>
</organism>
<dbReference type="EMBL" id="ML977144">
    <property type="protein sequence ID" value="KAF1989818.1"/>
    <property type="molecule type" value="Genomic_DNA"/>
</dbReference>